<comment type="caution">
    <text evidence="5">The sequence shown here is derived from an EMBL/GenBank/DDBJ whole genome shotgun (WGS) entry which is preliminary data.</text>
</comment>
<feature type="region of interest" description="Disordered" evidence="4">
    <location>
        <begin position="675"/>
        <end position="696"/>
    </location>
</feature>
<reference evidence="5" key="2">
    <citation type="journal article" date="2023" name="Proc. Natl. Acad. Sci. U.S.A.">
        <title>A global phylogenomic analysis of the shiitake genus Lentinula.</title>
        <authorList>
            <person name="Sierra-Patev S."/>
            <person name="Min B."/>
            <person name="Naranjo-Ortiz M."/>
            <person name="Looney B."/>
            <person name="Konkel Z."/>
            <person name="Slot J.C."/>
            <person name="Sakamoto Y."/>
            <person name="Steenwyk J.L."/>
            <person name="Rokas A."/>
            <person name="Carro J."/>
            <person name="Camarero S."/>
            <person name="Ferreira P."/>
            <person name="Molpeceres G."/>
            <person name="Ruiz-Duenas F.J."/>
            <person name="Serrano A."/>
            <person name="Henrissat B."/>
            <person name="Drula E."/>
            <person name="Hughes K.W."/>
            <person name="Mata J.L."/>
            <person name="Ishikawa N.K."/>
            <person name="Vargas-Isla R."/>
            <person name="Ushijima S."/>
            <person name="Smith C.A."/>
            <person name="Donoghue J."/>
            <person name="Ahrendt S."/>
            <person name="Andreopoulos W."/>
            <person name="He G."/>
            <person name="LaButti K."/>
            <person name="Lipzen A."/>
            <person name="Ng V."/>
            <person name="Riley R."/>
            <person name="Sandor L."/>
            <person name="Barry K."/>
            <person name="Martinez A.T."/>
            <person name="Xiao Y."/>
            <person name="Gibbons J.G."/>
            <person name="Terashima K."/>
            <person name="Grigoriev I.V."/>
            <person name="Hibbett D."/>
        </authorList>
    </citation>
    <scope>NUCLEOTIDE SEQUENCE</scope>
    <source>
        <strain evidence="5">Sp2 HRB7682 ss15</strain>
    </source>
</reference>
<feature type="compositionally biased region" description="Acidic residues" evidence="4">
    <location>
        <begin position="85"/>
        <end position="116"/>
    </location>
</feature>
<dbReference type="Pfam" id="PF03715">
    <property type="entry name" value="Noc2"/>
    <property type="match status" value="1"/>
</dbReference>
<dbReference type="GO" id="GO:0042273">
    <property type="term" value="P:ribosomal large subunit biogenesis"/>
    <property type="evidence" value="ECO:0007669"/>
    <property type="project" value="TreeGrafter"/>
</dbReference>
<feature type="compositionally biased region" description="Basic residues" evidence="4">
    <location>
        <begin position="26"/>
        <end position="40"/>
    </location>
</feature>
<feature type="compositionally biased region" description="Basic and acidic residues" evidence="4">
    <location>
        <begin position="686"/>
        <end position="696"/>
    </location>
</feature>
<organism evidence="5 6">
    <name type="scientific">Lentinula lateritia</name>
    <dbReference type="NCBI Taxonomy" id="40482"/>
    <lineage>
        <taxon>Eukaryota</taxon>
        <taxon>Fungi</taxon>
        <taxon>Dikarya</taxon>
        <taxon>Basidiomycota</taxon>
        <taxon>Agaricomycotina</taxon>
        <taxon>Agaricomycetes</taxon>
        <taxon>Agaricomycetidae</taxon>
        <taxon>Agaricales</taxon>
        <taxon>Marasmiineae</taxon>
        <taxon>Omphalotaceae</taxon>
        <taxon>Lentinula</taxon>
    </lineage>
</organism>
<evidence type="ECO:0000313" key="6">
    <source>
        <dbReference type="Proteomes" id="UP001150238"/>
    </source>
</evidence>
<dbReference type="GO" id="GO:0005730">
    <property type="term" value="C:nucleolus"/>
    <property type="evidence" value="ECO:0007669"/>
    <property type="project" value="TreeGrafter"/>
</dbReference>
<dbReference type="GO" id="GO:0005654">
    <property type="term" value="C:nucleoplasm"/>
    <property type="evidence" value="ECO:0007669"/>
    <property type="project" value="TreeGrafter"/>
</dbReference>
<feature type="region of interest" description="Disordered" evidence="4">
    <location>
        <begin position="1"/>
        <end position="116"/>
    </location>
</feature>
<proteinExistence type="inferred from homology"/>
<evidence type="ECO:0000256" key="2">
    <source>
        <dbReference type="ARBA" id="ARBA00005907"/>
    </source>
</evidence>
<evidence type="ECO:0000256" key="4">
    <source>
        <dbReference type="SAM" id="MobiDB-lite"/>
    </source>
</evidence>
<sequence>MGKATKSTKKFVSSGKLKKTIELRKKQQQVRKKYQNRRGAKSGGRSAAAEAPDNSDEEQDVPQKSQGSSKKGMSVDDVLGAAFIDDSDNDSGQEEESNEDEDEDEGSQDEEFEDDASFGSVDELEEEGQNHLLELSQLAERDPEFYKYLQENDKELLEFDPNNAHGVEDDAVFEDEDVEMADERSPTLTIRILRNWQKAILEQRSLRALRKLLVAFRSAAHMNEDSQVLAWTIDNSSVYNKLITTALRYTPVVLEHHIPYKKLPNGKFKPPTQTAKFKTLQKMILSYFHNVIYVLSQLTDNELLQLAVTESAKIIPYIVSNRKAVKLYLKKCLEIWSNANDSIRIASFVAIRKLAAATDQSILDHVLKGTYLTLVRSSKSTTAYNLPSINLMKNSASEIFCLDQAMAYQHAFGYIRQLAIHLRNSMKVKSKEAYKQVYNWQFIHSLDFWSIVLARACDFELELANGAPSELKPLIYPLVQVSLGAIKLISNSRSYPFHLHVIRSLLHLTRHTQVYIPIAPYILPILTSTLSSSSRPKSSTLKSLDLDLQIRTPQQYLKTRVYVEGLIEEVTYLSAEWLSTKAVHGSIAFPEIVVPVLVVLRKAIKTAKSNGSRKDSASIKTLVERIEDSVRWSDQSRKEVKLAPNMISAVEAWERELKAKVDESPLGKYVKVQQKTREKQRKLIQKAREGRSEILE</sequence>
<evidence type="ECO:0000313" key="5">
    <source>
        <dbReference type="EMBL" id="KAJ4484311.1"/>
    </source>
</evidence>
<name>A0A9W9AJI1_9AGAR</name>
<keyword evidence="3" id="KW-0539">Nucleus</keyword>
<dbReference type="AlphaFoldDB" id="A0A9W9AJI1"/>
<feature type="compositionally biased region" description="Low complexity" evidence="4">
    <location>
        <begin position="63"/>
        <end position="72"/>
    </location>
</feature>
<dbReference type="Proteomes" id="UP001150238">
    <property type="component" value="Unassembled WGS sequence"/>
</dbReference>
<protein>
    <submittedName>
        <fullName evidence="5">Noc2p family-domain-containing protein</fullName>
    </submittedName>
</protein>
<accession>A0A9W9AJI1</accession>
<evidence type="ECO:0000256" key="3">
    <source>
        <dbReference type="ARBA" id="ARBA00023242"/>
    </source>
</evidence>
<dbReference type="PANTHER" id="PTHR12687:SF4">
    <property type="entry name" value="NUCLEOLAR COMPLEX PROTEIN 2 HOMOLOG"/>
    <property type="match status" value="1"/>
</dbReference>
<dbReference type="PANTHER" id="PTHR12687">
    <property type="entry name" value="NUCLEOLAR COMPLEX 2 AND RAD4-RELATED"/>
    <property type="match status" value="1"/>
</dbReference>
<dbReference type="GO" id="GO:0030690">
    <property type="term" value="C:Noc1p-Noc2p complex"/>
    <property type="evidence" value="ECO:0007669"/>
    <property type="project" value="TreeGrafter"/>
</dbReference>
<reference evidence="5" key="1">
    <citation type="submission" date="2022-08" db="EMBL/GenBank/DDBJ databases">
        <authorList>
            <consortium name="DOE Joint Genome Institute"/>
            <person name="Min B."/>
            <person name="Riley R."/>
            <person name="Sierra-Patev S."/>
            <person name="Naranjo-Ortiz M."/>
            <person name="Looney B."/>
            <person name="Konkel Z."/>
            <person name="Slot J.C."/>
            <person name="Sakamoto Y."/>
            <person name="Steenwyk J.L."/>
            <person name="Rokas A."/>
            <person name="Carro J."/>
            <person name="Camarero S."/>
            <person name="Ferreira P."/>
            <person name="Molpeceres G."/>
            <person name="Ruiz-Duenas F.J."/>
            <person name="Serrano A."/>
            <person name="Henrissat B."/>
            <person name="Drula E."/>
            <person name="Hughes K.W."/>
            <person name="Mata J.L."/>
            <person name="Ishikawa N.K."/>
            <person name="Vargas-Isla R."/>
            <person name="Ushijima S."/>
            <person name="Smith C.A."/>
            <person name="Ahrendt S."/>
            <person name="Andreopoulos W."/>
            <person name="He G."/>
            <person name="Labutti K."/>
            <person name="Lipzen A."/>
            <person name="Ng V."/>
            <person name="Sandor L."/>
            <person name="Barry K."/>
            <person name="Martinez A.T."/>
            <person name="Xiao Y."/>
            <person name="Gibbons J.G."/>
            <person name="Terashima K."/>
            <person name="Hibbett D.S."/>
            <person name="Grigoriev I.V."/>
        </authorList>
    </citation>
    <scope>NUCLEOTIDE SEQUENCE</scope>
    <source>
        <strain evidence="5">Sp2 HRB7682 ss15</strain>
    </source>
</reference>
<dbReference type="InterPro" id="IPR005343">
    <property type="entry name" value="Noc2"/>
</dbReference>
<comment type="similarity">
    <text evidence="2">Belongs to the NOC2 family.</text>
</comment>
<comment type="subcellular location">
    <subcellularLocation>
        <location evidence="1">Nucleus</location>
    </subcellularLocation>
</comment>
<dbReference type="GO" id="GO:0030691">
    <property type="term" value="C:Noc2p-Noc3p complex"/>
    <property type="evidence" value="ECO:0007669"/>
    <property type="project" value="TreeGrafter"/>
</dbReference>
<evidence type="ECO:0000256" key="1">
    <source>
        <dbReference type="ARBA" id="ARBA00004123"/>
    </source>
</evidence>
<dbReference type="EMBL" id="JANVFS010000012">
    <property type="protein sequence ID" value="KAJ4484311.1"/>
    <property type="molecule type" value="Genomic_DNA"/>
</dbReference>
<gene>
    <name evidence="5" type="ORF">C8J55DRAFT_472904</name>
</gene>